<dbReference type="RefSeq" id="WP_256394906.1">
    <property type="nucleotide sequence ID" value="NZ_JANHDJ010000001.1"/>
</dbReference>
<accession>A0ABD6D7D1</accession>
<dbReference type="Pfam" id="PF26271">
    <property type="entry name" value="DUF8073_M"/>
    <property type="match status" value="1"/>
</dbReference>
<dbReference type="InterPro" id="IPR058810">
    <property type="entry name" value="DUF8073_C"/>
</dbReference>
<name>A0ABD6D7D1_9EURY</name>
<organism evidence="5 6">
    <name type="scientific">Halohasta litorea</name>
    <dbReference type="NCBI Taxonomy" id="869891"/>
    <lineage>
        <taxon>Archaea</taxon>
        <taxon>Methanobacteriati</taxon>
        <taxon>Methanobacteriota</taxon>
        <taxon>Stenosarchaea group</taxon>
        <taxon>Halobacteria</taxon>
        <taxon>Halobacteriales</taxon>
        <taxon>Haloferacaceae</taxon>
        <taxon>Halohasta</taxon>
    </lineage>
</organism>
<feature type="domain" description="DUF8073" evidence="3">
    <location>
        <begin position="196"/>
        <end position="235"/>
    </location>
</feature>
<feature type="compositionally biased region" description="Polar residues" evidence="1">
    <location>
        <begin position="156"/>
        <end position="165"/>
    </location>
</feature>
<dbReference type="InterPro" id="IPR058811">
    <property type="entry name" value="DUF8073_N"/>
</dbReference>
<feature type="domain" description="DUF8073" evidence="2">
    <location>
        <begin position="297"/>
        <end position="361"/>
    </location>
</feature>
<comment type="caution">
    <text evidence="5">The sequence shown here is derived from an EMBL/GenBank/DDBJ whole genome shotgun (WGS) entry which is preliminary data.</text>
</comment>
<sequence length="365" mass="39422">MGPSASFDALSRIIEQYESNGRSIQHIEATAGDNEMLEVTIELLASFCAASGDGLSQQITPADATVTENGTIQVEFSNSDLMGLPSEATAVTVNDEAVQITDDGLLSVLELRIDPSKESGQSAVGADDTNETGPTETDTQSESTETHIKLLEHGQSAGTPDTTASDVDAVPSGHSEDNTEVEPDPSAVRDDSLPPYEDTAYLQQLYEVCDNFTEMSRRIEMDVSSETVRRYMIDANIHTPNSYNTADSDNETAESVETTVDPSTTQSPTPSDDPMDRIQDETLVTDGLGLPESVEIEDIADAVVDSMTVYEVQRQLQLDRTQTRTILQKLDLLDLVSRTVSGDPERSVSYDQIAGRIQQCNPSGA</sequence>
<dbReference type="Pfam" id="PF26272">
    <property type="entry name" value="DUF8073_N"/>
    <property type="match status" value="1"/>
</dbReference>
<evidence type="ECO:0000259" key="2">
    <source>
        <dbReference type="Pfam" id="PF26270"/>
    </source>
</evidence>
<dbReference type="InterPro" id="IPR058809">
    <property type="entry name" value="DUF8073_M"/>
</dbReference>
<evidence type="ECO:0000313" key="5">
    <source>
        <dbReference type="EMBL" id="MFD1641204.1"/>
    </source>
</evidence>
<dbReference type="EMBL" id="JBHUDM010000001">
    <property type="protein sequence ID" value="MFD1641204.1"/>
    <property type="molecule type" value="Genomic_DNA"/>
</dbReference>
<evidence type="ECO:0000256" key="1">
    <source>
        <dbReference type="SAM" id="MobiDB-lite"/>
    </source>
</evidence>
<evidence type="ECO:0000259" key="4">
    <source>
        <dbReference type="Pfam" id="PF26272"/>
    </source>
</evidence>
<dbReference type="Proteomes" id="UP001597052">
    <property type="component" value="Unassembled WGS sequence"/>
</dbReference>
<keyword evidence="6" id="KW-1185">Reference proteome</keyword>
<dbReference type="Pfam" id="PF26270">
    <property type="entry name" value="DUF8073_C"/>
    <property type="match status" value="1"/>
</dbReference>
<dbReference type="AlphaFoldDB" id="A0ABD6D7D1"/>
<evidence type="ECO:0000259" key="3">
    <source>
        <dbReference type="Pfam" id="PF26271"/>
    </source>
</evidence>
<reference evidence="5 6" key="1">
    <citation type="journal article" date="2019" name="Int. J. Syst. Evol. Microbiol.">
        <title>The Global Catalogue of Microorganisms (GCM) 10K type strain sequencing project: providing services to taxonomists for standard genome sequencing and annotation.</title>
        <authorList>
            <consortium name="The Broad Institute Genomics Platform"/>
            <consortium name="The Broad Institute Genome Sequencing Center for Infectious Disease"/>
            <person name="Wu L."/>
            <person name="Ma J."/>
        </authorList>
    </citation>
    <scope>NUCLEOTIDE SEQUENCE [LARGE SCALE GENOMIC DNA]</scope>
    <source>
        <strain evidence="5 6">CGMCC 1.10593</strain>
    </source>
</reference>
<gene>
    <name evidence="5" type="ORF">ACFSBW_04860</name>
</gene>
<evidence type="ECO:0000313" key="6">
    <source>
        <dbReference type="Proteomes" id="UP001597052"/>
    </source>
</evidence>
<feature type="region of interest" description="Disordered" evidence="1">
    <location>
        <begin position="241"/>
        <end position="277"/>
    </location>
</feature>
<protein>
    <submittedName>
        <fullName evidence="5">Uncharacterized protein</fullName>
    </submittedName>
</protein>
<feature type="region of interest" description="Disordered" evidence="1">
    <location>
        <begin position="116"/>
        <end position="194"/>
    </location>
</feature>
<feature type="domain" description="DUF8073" evidence="4">
    <location>
        <begin position="4"/>
        <end position="111"/>
    </location>
</feature>
<proteinExistence type="predicted"/>
<feature type="compositionally biased region" description="Polar residues" evidence="1">
    <location>
        <begin position="255"/>
        <end position="270"/>
    </location>
</feature>